<dbReference type="Gene3D" id="3.40.1190.20">
    <property type="match status" value="1"/>
</dbReference>
<comment type="caution">
    <text evidence="6">Lacks conserved residue(s) required for the propagation of feature annotation.</text>
</comment>
<dbReference type="GO" id="GO:0005524">
    <property type="term" value="F:ATP binding"/>
    <property type="evidence" value="ECO:0007669"/>
    <property type="project" value="UniProtKB-KW"/>
</dbReference>
<keyword evidence="6" id="KW-0597">Phosphoprotein</keyword>
<dbReference type="OrthoDB" id="8110916at2759"/>
<evidence type="ECO:0000313" key="9">
    <source>
        <dbReference type="Proteomes" id="UP000612055"/>
    </source>
</evidence>
<accession>A0A835Y4Z9</accession>
<keyword evidence="5 6" id="KW-0456">Lyase</keyword>
<evidence type="ECO:0000259" key="7">
    <source>
        <dbReference type="PROSITE" id="PS51383"/>
    </source>
</evidence>
<dbReference type="GO" id="GO:0110051">
    <property type="term" value="P:metabolite repair"/>
    <property type="evidence" value="ECO:0007669"/>
    <property type="project" value="TreeGrafter"/>
</dbReference>
<reference evidence="8" key="1">
    <citation type="journal article" date="2020" name="bioRxiv">
        <title>Comparative genomics of Chlamydomonas.</title>
        <authorList>
            <person name="Craig R.J."/>
            <person name="Hasan A.R."/>
            <person name="Ness R.W."/>
            <person name="Keightley P.D."/>
        </authorList>
    </citation>
    <scope>NUCLEOTIDE SEQUENCE</scope>
    <source>
        <strain evidence="8">CCAP 11/70</strain>
    </source>
</reference>
<evidence type="ECO:0000256" key="5">
    <source>
        <dbReference type="ARBA" id="ARBA00023239"/>
    </source>
</evidence>
<evidence type="ECO:0000256" key="3">
    <source>
        <dbReference type="ARBA" id="ARBA00022857"/>
    </source>
</evidence>
<dbReference type="InterPro" id="IPR029056">
    <property type="entry name" value="Ribokinase-like"/>
</dbReference>
<comment type="catalytic activity">
    <reaction evidence="6">
        <text>(6S)-NADHX + ATP = ADP + phosphate + NADH + H(+)</text>
        <dbReference type="Rhea" id="RHEA:19017"/>
        <dbReference type="ChEBI" id="CHEBI:15378"/>
        <dbReference type="ChEBI" id="CHEBI:30616"/>
        <dbReference type="ChEBI" id="CHEBI:43474"/>
        <dbReference type="ChEBI" id="CHEBI:57945"/>
        <dbReference type="ChEBI" id="CHEBI:64074"/>
        <dbReference type="ChEBI" id="CHEBI:456216"/>
        <dbReference type="EC" id="4.2.1.93"/>
    </reaction>
</comment>
<dbReference type="PROSITE" id="PS51383">
    <property type="entry name" value="YJEF_C_3"/>
    <property type="match status" value="1"/>
</dbReference>
<dbReference type="EMBL" id="JAEHOE010000043">
    <property type="protein sequence ID" value="KAG2492620.1"/>
    <property type="molecule type" value="Genomic_DNA"/>
</dbReference>
<feature type="binding site" evidence="6">
    <location>
        <begin position="198"/>
        <end position="204"/>
    </location>
    <ligand>
        <name>(6S)-NADPHX</name>
        <dbReference type="ChEBI" id="CHEBI:64076"/>
    </ligand>
</feature>
<feature type="binding site" evidence="6">
    <location>
        <position position="145"/>
    </location>
    <ligand>
        <name>(6S)-NADPHX</name>
        <dbReference type="ChEBI" id="CHEBI:64076"/>
    </ligand>
</feature>
<dbReference type="HAMAP" id="MF_01965">
    <property type="entry name" value="NADHX_dehydratase"/>
    <property type="match status" value="1"/>
</dbReference>
<gene>
    <name evidence="8" type="ORF">HYH03_009036</name>
</gene>
<evidence type="ECO:0000256" key="6">
    <source>
        <dbReference type="HAMAP-Rule" id="MF_03157"/>
    </source>
</evidence>
<comment type="cofactor">
    <cofactor evidence="6">
        <name>Mg(2+)</name>
        <dbReference type="ChEBI" id="CHEBI:18420"/>
    </cofactor>
</comment>
<feature type="domain" description="YjeF C-terminal" evidence="7">
    <location>
        <begin position="6"/>
        <end position="347"/>
    </location>
</feature>
<dbReference type="AlphaFoldDB" id="A0A835Y4Z9"/>
<comment type="similarity">
    <text evidence="6">Belongs to the NnrD/CARKD family.</text>
</comment>
<organism evidence="8 9">
    <name type="scientific">Edaphochlamys debaryana</name>
    <dbReference type="NCBI Taxonomy" id="47281"/>
    <lineage>
        <taxon>Eukaryota</taxon>
        <taxon>Viridiplantae</taxon>
        <taxon>Chlorophyta</taxon>
        <taxon>core chlorophytes</taxon>
        <taxon>Chlorophyceae</taxon>
        <taxon>CS clade</taxon>
        <taxon>Chlamydomonadales</taxon>
        <taxon>Chlamydomonadales incertae sedis</taxon>
        <taxon>Edaphochlamys</taxon>
    </lineage>
</organism>
<dbReference type="PANTHER" id="PTHR12592">
    <property type="entry name" value="ATP-DEPENDENT (S)-NAD(P)H-HYDRATE DEHYDRATASE FAMILY MEMBER"/>
    <property type="match status" value="1"/>
</dbReference>
<dbReference type="PANTHER" id="PTHR12592:SF0">
    <property type="entry name" value="ATP-DEPENDENT (S)-NAD(P)H-HYDRATE DEHYDRATASE"/>
    <property type="match status" value="1"/>
</dbReference>
<comment type="catalytic activity">
    <reaction evidence="6">
        <text>(6S)-NADPHX + ATP = ADP + phosphate + NADPH + H(+)</text>
        <dbReference type="Rhea" id="RHEA:32231"/>
        <dbReference type="ChEBI" id="CHEBI:15378"/>
        <dbReference type="ChEBI" id="CHEBI:30616"/>
        <dbReference type="ChEBI" id="CHEBI:43474"/>
        <dbReference type="ChEBI" id="CHEBI:57783"/>
        <dbReference type="ChEBI" id="CHEBI:64076"/>
        <dbReference type="ChEBI" id="CHEBI:456216"/>
        <dbReference type="EC" id="4.2.1.93"/>
    </reaction>
</comment>
<dbReference type="EC" id="4.2.1.93" evidence="6"/>
<evidence type="ECO:0000313" key="8">
    <source>
        <dbReference type="EMBL" id="KAG2492620.1"/>
    </source>
</evidence>
<dbReference type="Proteomes" id="UP000612055">
    <property type="component" value="Unassembled WGS sequence"/>
</dbReference>
<dbReference type="InterPro" id="IPR000631">
    <property type="entry name" value="CARKD"/>
</dbReference>
<keyword evidence="4 6" id="KW-0520">NAD</keyword>
<keyword evidence="3" id="KW-0521">NADP</keyword>
<proteinExistence type="inferred from homology"/>
<comment type="caution">
    <text evidence="8">The sequence shown here is derived from an EMBL/GenBank/DDBJ whole genome shotgun (WGS) entry which is preliminary data.</text>
</comment>
<keyword evidence="1 6" id="KW-0547">Nucleotide-binding</keyword>
<evidence type="ECO:0000256" key="2">
    <source>
        <dbReference type="ARBA" id="ARBA00022840"/>
    </source>
</evidence>
<dbReference type="GO" id="GO:0046496">
    <property type="term" value="P:nicotinamide nucleotide metabolic process"/>
    <property type="evidence" value="ECO:0007669"/>
    <property type="project" value="UniProtKB-UniRule"/>
</dbReference>
<dbReference type="GO" id="GO:0047453">
    <property type="term" value="F:ATP-dependent NAD(P)H-hydrate dehydratase activity"/>
    <property type="evidence" value="ECO:0007669"/>
    <property type="project" value="UniProtKB-UniRule"/>
</dbReference>
<evidence type="ECO:0000256" key="4">
    <source>
        <dbReference type="ARBA" id="ARBA00023027"/>
    </source>
</evidence>
<feature type="binding site" evidence="6">
    <location>
        <begin position="239"/>
        <end position="243"/>
    </location>
    <ligand>
        <name>ATP</name>
        <dbReference type="ChEBI" id="CHEBI:30616"/>
    </ligand>
</feature>
<sequence>MMSDEIRSEVRRIVPTLTEDRYKGQSGKIAVLGGCTEYTGAPYFAAFAALAVGADLSHIFCSTAAAPVIKGYSPDLLVHPYFMQTADLVARQPSAPQPAPGSSGAAAAQAAAASQAAAAAAHVAEATAEVEGWFNRLDCLVVGPGLGRDPLLLDIARSVIIRARALKMPLVLDGDGLFLVAREPELVAGYTNCVLTPNLNEFRRLASTLGVSLHGPNNDRSSKLLEVTAHLRGPTLVSKGPVDAICDGKVTMICNASGGAKRCGSQGDILAGTIATFIAWTLAFLDSARQSAEVEVVILPEINPMVLASYGACLVTRTAAAYAFAARKRAMAASDMLSQLGSAMEMLFDSAGTGGGGGAGGGGQGQGLLQAHTSGQPATMVGVGGAGA</sequence>
<dbReference type="CDD" id="cd01171">
    <property type="entry name" value="YXKO-related"/>
    <property type="match status" value="1"/>
</dbReference>
<protein>
    <recommendedName>
        <fullName evidence="6">ATP-dependent (S)-NAD(P)H-hydrate dehydratase</fullName>
        <ecNumber evidence="6">4.2.1.93</ecNumber>
    </recommendedName>
    <alternativeName>
        <fullName evidence="6">ATP-dependent NAD(P)HX dehydratase</fullName>
    </alternativeName>
</protein>
<keyword evidence="9" id="KW-1185">Reference proteome</keyword>
<dbReference type="SUPFAM" id="SSF53613">
    <property type="entry name" value="Ribokinase-like"/>
    <property type="match status" value="1"/>
</dbReference>
<evidence type="ECO:0000256" key="1">
    <source>
        <dbReference type="ARBA" id="ARBA00022741"/>
    </source>
</evidence>
<name>A0A835Y4Z9_9CHLO</name>
<dbReference type="Pfam" id="PF01256">
    <property type="entry name" value="Carb_kinase"/>
    <property type="match status" value="2"/>
</dbReference>
<feature type="binding site" evidence="6">
    <location>
        <position position="268"/>
    </location>
    <ligand>
        <name>(6S)-NADPHX</name>
        <dbReference type="ChEBI" id="CHEBI:64076"/>
    </ligand>
</feature>
<keyword evidence="2 6" id="KW-0067">ATP-binding</keyword>
<comment type="function">
    <text evidence="6">Catalyzes the dehydration of the S-form of NAD(P)HX at the expense of ATP, which is converted to ADP. Together with NAD(P)HX epimerase, which catalyzes the epimerization of the S- and R-forms, the enzyme allows the repair of both epimers of NAD(P)HX, a damaged form of NAD(P)H that is a result of enzymatic or heat-dependent hydration.</text>
</comment>